<dbReference type="InterPro" id="IPR057895">
    <property type="entry name" value="Mom"/>
</dbReference>
<keyword evidence="2" id="KW-1185">Reference proteome</keyword>
<accession>A0A271ITH9</accession>
<dbReference type="Proteomes" id="UP000216339">
    <property type="component" value="Unassembled WGS sequence"/>
</dbReference>
<dbReference type="RefSeq" id="WP_179299797.1">
    <property type="nucleotide sequence ID" value="NZ_MQWD01000005.1"/>
</dbReference>
<comment type="caution">
    <text evidence="1">The sequence shown here is derived from an EMBL/GenBank/DDBJ whole genome shotgun (WGS) entry which is preliminary data.</text>
</comment>
<gene>
    <name evidence="1" type="ORF">BSZ37_20345</name>
</gene>
<proteinExistence type="predicted"/>
<evidence type="ECO:0008006" key="3">
    <source>
        <dbReference type="Google" id="ProtNLM"/>
    </source>
</evidence>
<protein>
    <recommendedName>
        <fullName evidence="3">BioF2-like acetyltransferase domain-containing protein</fullName>
    </recommendedName>
</protein>
<dbReference type="AlphaFoldDB" id="A0A271ITH9"/>
<reference evidence="1 2" key="1">
    <citation type="submission" date="2016-11" db="EMBL/GenBank/DDBJ databases">
        <title>Study of marine rhodopsin-containing bacteria.</title>
        <authorList>
            <person name="Yoshizawa S."/>
            <person name="Kumagai Y."/>
            <person name="Kogure K."/>
        </authorList>
    </citation>
    <scope>NUCLEOTIDE SEQUENCE [LARGE SCALE GENOMIC DNA]</scope>
    <source>
        <strain evidence="1 2">SAORIC-28</strain>
    </source>
</reference>
<dbReference type="Pfam" id="PF25680">
    <property type="entry name" value="Mom"/>
    <property type="match status" value="1"/>
</dbReference>
<sequence length="281" mass="31246">MLTDRVQRWRSGRDLYRPAGEPFDPQAYEVAPIPDDTTARAFVQAHHYSGSYPAARFRFGLYARVGGRTDHGPLVGVAVFSVPPRPEVTTAWFHGDPLAHVELGRFVLLDHVRANAESWTLARCFRHLRREGVEGVVSFSDPAPRVVEGRRVFGGHIGTIYQASNAVYAGRSRARTLRLLRAGPDRGRVFSDRAASKVRSADRGHAYAVAQLVAAGADPPGAMDSDALRAWAGRWVPRVTVPMRHPGNHRYLFGLRRGVLTGRARREAQPYPKLDLFGRPR</sequence>
<evidence type="ECO:0000313" key="1">
    <source>
        <dbReference type="EMBL" id="PAP74536.1"/>
    </source>
</evidence>
<dbReference type="EMBL" id="MQWD01000005">
    <property type="protein sequence ID" value="PAP74536.1"/>
    <property type="molecule type" value="Genomic_DNA"/>
</dbReference>
<evidence type="ECO:0000313" key="2">
    <source>
        <dbReference type="Proteomes" id="UP000216339"/>
    </source>
</evidence>
<organism evidence="1 2">
    <name type="scientific">Rubrivirga marina</name>
    <dbReference type="NCBI Taxonomy" id="1196024"/>
    <lineage>
        <taxon>Bacteria</taxon>
        <taxon>Pseudomonadati</taxon>
        <taxon>Rhodothermota</taxon>
        <taxon>Rhodothermia</taxon>
        <taxon>Rhodothermales</taxon>
        <taxon>Rubricoccaceae</taxon>
        <taxon>Rubrivirga</taxon>
    </lineage>
</organism>
<name>A0A271ITH9_9BACT</name>